<feature type="domain" description="PPC" evidence="9">
    <location>
        <begin position="91"/>
        <end position="226"/>
    </location>
</feature>
<dbReference type="EMBL" id="BJWL01000004">
    <property type="protein sequence ID" value="GFY85897.1"/>
    <property type="molecule type" value="Genomic_DNA"/>
</dbReference>
<dbReference type="InterPro" id="IPR014476">
    <property type="entry name" value="AHL15-29"/>
</dbReference>
<feature type="region of interest" description="Disordered" evidence="8">
    <location>
        <begin position="1"/>
        <end position="91"/>
    </location>
</feature>
<dbReference type="Gene3D" id="3.30.1330.80">
    <property type="entry name" value="Hypothetical protein, similar to alpha- acetolactate decarboxylase, domain 2"/>
    <property type="match status" value="1"/>
</dbReference>
<keyword evidence="5 7" id="KW-0804">Transcription</keyword>
<comment type="subcellular location">
    <subcellularLocation>
        <location evidence="2 7">Nucleus</location>
    </subcellularLocation>
</comment>
<evidence type="ECO:0000256" key="6">
    <source>
        <dbReference type="ARBA" id="ARBA00023242"/>
    </source>
</evidence>
<dbReference type="PIRSF" id="PIRSF016021">
    <property type="entry name" value="ESCAROLA"/>
    <property type="match status" value="1"/>
</dbReference>
<evidence type="ECO:0000313" key="10">
    <source>
        <dbReference type="EMBL" id="GFY85897.1"/>
    </source>
</evidence>
<keyword evidence="11" id="KW-1185">Reference proteome</keyword>
<accession>A0A7J0EJU6</accession>
<dbReference type="AlphaFoldDB" id="A0A7J0EJU6"/>
<evidence type="ECO:0000256" key="1">
    <source>
        <dbReference type="ARBA" id="ARBA00003687"/>
    </source>
</evidence>
<name>A0A7J0EJU6_9ERIC</name>
<keyword evidence="3 7" id="KW-0805">Transcription regulation</keyword>
<proteinExistence type="predicted"/>
<feature type="compositionally biased region" description="Basic and acidic residues" evidence="8">
    <location>
        <begin position="1"/>
        <end position="17"/>
    </location>
</feature>
<evidence type="ECO:0000259" key="9">
    <source>
        <dbReference type="PROSITE" id="PS51742"/>
    </source>
</evidence>
<sequence>MKGEYVDEKEHPKDMFAKVHLTQPTTHHHFQLTHEDQDPEPDNPAQTPSNAAKKESTSDGASIEVSRRPRGRPPGSKNKPKPPVIITRETEPGMSPYMLEIPAGADVAESVARFCRRNSLGLCVLNASGAVANVSLRQPTTPGSAVTFHGRFDILSLSATILPPGAPPVGSGFTISFAGPQGQIIGGAVVGPLLAAATVYVVAASFNNPAFHRLPEEDGVGSAGSEGRSSPGVSGGGDCGHPPASAAAETCGMAIYSCHLPSDVIWAPAARQPPPHYG</sequence>
<evidence type="ECO:0000256" key="8">
    <source>
        <dbReference type="SAM" id="MobiDB-lite"/>
    </source>
</evidence>
<evidence type="ECO:0000313" key="11">
    <source>
        <dbReference type="Proteomes" id="UP000585474"/>
    </source>
</evidence>
<dbReference type="SUPFAM" id="SSF117856">
    <property type="entry name" value="AF0104/ALDC/Ptd012-like"/>
    <property type="match status" value="1"/>
</dbReference>
<keyword evidence="4 7" id="KW-0238">DNA-binding</keyword>
<dbReference type="GO" id="GO:0005634">
    <property type="term" value="C:nucleus"/>
    <property type="evidence" value="ECO:0007669"/>
    <property type="project" value="UniProtKB-SubCell"/>
</dbReference>
<evidence type="ECO:0000256" key="7">
    <source>
        <dbReference type="PIRNR" id="PIRNR016021"/>
    </source>
</evidence>
<feature type="region of interest" description="Disordered" evidence="8">
    <location>
        <begin position="217"/>
        <end position="242"/>
    </location>
</feature>
<evidence type="ECO:0000256" key="4">
    <source>
        <dbReference type="ARBA" id="ARBA00023125"/>
    </source>
</evidence>
<comment type="caution">
    <text evidence="10">The sequence shown here is derived from an EMBL/GenBank/DDBJ whole genome shotgun (WGS) entry which is preliminary data.</text>
</comment>
<gene>
    <name evidence="10" type="ORF">Acr_04g0006350</name>
</gene>
<dbReference type="OrthoDB" id="782346at2759"/>
<dbReference type="Proteomes" id="UP000585474">
    <property type="component" value="Unassembled WGS sequence"/>
</dbReference>
<protein>
    <recommendedName>
        <fullName evidence="7">AT-hook motif nuclear-localized protein</fullName>
    </recommendedName>
</protein>
<reference evidence="10 11" key="1">
    <citation type="submission" date="2019-07" db="EMBL/GenBank/DDBJ databases">
        <title>De Novo Assembly of kiwifruit Actinidia rufa.</title>
        <authorList>
            <person name="Sugita-Konishi S."/>
            <person name="Sato K."/>
            <person name="Mori E."/>
            <person name="Abe Y."/>
            <person name="Kisaki G."/>
            <person name="Hamano K."/>
            <person name="Suezawa K."/>
            <person name="Otani M."/>
            <person name="Fukuda T."/>
            <person name="Manabe T."/>
            <person name="Gomi K."/>
            <person name="Tabuchi M."/>
            <person name="Akimitsu K."/>
            <person name="Kataoka I."/>
        </authorList>
    </citation>
    <scope>NUCLEOTIDE SEQUENCE [LARGE SCALE GENOMIC DNA]</scope>
    <source>
        <strain evidence="11">cv. Fuchu</strain>
    </source>
</reference>
<dbReference type="PANTHER" id="PTHR31100">
    <property type="entry name" value="AT-HOOK MOTIF NUCLEAR-LOCALIZED PROTEIN 15"/>
    <property type="match status" value="1"/>
</dbReference>
<keyword evidence="6 7" id="KW-0539">Nucleus</keyword>
<dbReference type="GO" id="GO:0003700">
    <property type="term" value="F:DNA-binding transcription factor activity"/>
    <property type="evidence" value="ECO:0007669"/>
    <property type="project" value="TreeGrafter"/>
</dbReference>
<dbReference type="GO" id="GO:0003680">
    <property type="term" value="F:minor groove of adenine-thymine-rich DNA binding"/>
    <property type="evidence" value="ECO:0007669"/>
    <property type="project" value="UniProtKB-UniRule"/>
</dbReference>
<dbReference type="PANTHER" id="PTHR31100:SF69">
    <property type="entry name" value="AT-HOOK MOTIF NUCLEAR-LOCALIZED PROTEIN 17-RELATED"/>
    <property type="match status" value="1"/>
</dbReference>
<evidence type="ECO:0000256" key="5">
    <source>
        <dbReference type="ARBA" id="ARBA00023163"/>
    </source>
</evidence>
<dbReference type="CDD" id="cd11378">
    <property type="entry name" value="DUF296"/>
    <property type="match status" value="1"/>
</dbReference>
<organism evidence="10 11">
    <name type="scientific">Actinidia rufa</name>
    <dbReference type="NCBI Taxonomy" id="165716"/>
    <lineage>
        <taxon>Eukaryota</taxon>
        <taxon>Viridiplantae</taxon>
        <taxon>Streptophyta</taxon>
        <taxon>Embryophyta</taxon>
        <taxon>Tracheophyta</taxon>
        <taxon>Spermatophyta</taxon>
        <taxon>Magnoliopsida</taxon>
        <taxon>eudicotyledons</taxon>
        <taxon>Gunneridae</taxon>
        <taxon>Pentapetalae</taxon>
        <taxon>asterids</taxon>
        <taxon>Ericales</taxon>
        <taxon>Actinidiaceae</taxon>
        <taxon>Actinidia</taxon>
    </lineage>
</organism>
<evidence type="ECO:0000256" key="3">
    <source>
        <dbReference type="ARBA" id="ARBA00023015"/>
    </source>
</evidence>
<dbReference type="PROSITE" id="PS51742">
    <property type="entry name" value="PPC"/>
    <property type="match status" value="1"/>
</dbReference>
<dbReference type="InterPro" id="IPR005175">
    <property type="entry name" value="PPC_dom"/>
</dbReference>
<evidence type="ECO:0000256" key="2">
    <source>
        <dbReference type="ARBA" id="ARBA00004123"/>
    </source>
</evidence>
<comment type="function">
    <text evidence="1 7">Transcription factor that specifically binds AT-rich DNA sequences related to the nuclear matrix attachment regions (MARs).</text>
</comment>
<dbReference type="Pfam" id="PF03479">
    <property type="entry name" value="PCC"/>
    <property type="match status" value="1"/>
</dbReference>
<dbReference type="FunFam" id="3.30.1330.80:FF:000006">
    <property type="entry name" value="AT-hook motif nuclear-localized protein"/>
    <property type="match status" value="1"/>
</dbReference>